<evidence type="ECO:0000313" key="3">
    <source>
        <dbReference type="Proteomes" id="UP000031866"/>
    </source>
</evidence>
<sequence>MSHIKDMDIIKQADLKAVTVNQEVIQVILEVTKAGQRAMKVDQEVMTADHKAMQAILTADHIVNPIADNRIIDRFL</sequence>
<name>A0A0B5QM38_CLOBE</name>
<dbReference type="EMBL" id="CP010086">
    <property type="protein sequence ID" value="AJG99087.1"/>
    <property type="molecule type" value="Genomic_DNA"/>
</dbReference>
<dbReference type="EMBL" id="JABSXK010000001">
    <property type="protein sequence ID" value="NRV11314.1"/>
    <property type="molecule type" value="Genomic_DNA"/>
</dbReference>
<dbReference type="KEGG" id="cbei:LF65_02505"/>
<protein>
    <submittedName>
        <fullName evidence="1">Uncharacterized protein</fullName>
    </submittedName>
</protein>
<dbReference type="Proteomes" id="UP000031866">
    <property type="component" value="Chromosome"/>
</dbReference>
<reference evidence="2" key="3">
    <citation type="submission" date="2020-05" db="EMBL/GenBank/DDBJ databases">
        <title>Genomic insights into acetone-butanol-ethanol (ABE) fermentation by sequencing solventogenic clostridia strains.</title>
        <authorList>
            <person name="Brown S."/>
        </authorList>
    </citation>
    <scope>NUCLEOTIDE SEQUENCE</scope>
    <source>
        <strain evidence="2">DJ126</strain>
    </source>
</reference>
<reference evidence="1" key="2">
    <citation type="submission" date="2016-02" db="EMBL/GenBank/DDBJ databases">
        <title>Genome sequence of Clostridium beijerinckii strain 59B.</title>
        <authorList>
            <person name="Little G.T."/>
            <person name="Minton N.P."/>
        </authorList>
    </citation>
    <scope>NUCLEOTIDE SEQUENCE</scope>
    <source>
        <strain evidence="1">NCIMB 14988</strain>
    </source>
</reference>
<accession>A0A0B5QM38</accession>
<evidence type="ECO:0000313" key="1">
    <source>
        <dbReference type="EMBL" id="AJG99087.1"/>
    </source>
</evidence>
<dbReference type="STRING" id="1520.LF65_02505"/>
<organism evidence="1 3">
    <name type="scientific">Clostridium beijerinckii</name>
    <name type="common">Clostridium MP</name>
    <dbReference type="NCBI Taxonomy" id="1520"/>
    <lineage>
        <taxon>Bacteria</taxon>
        <taxon>Bacillati</taxon>
        <taxon>Bacillota</taxon>
        <taxon>Clostridia</taxon>
        <taxon>Eubacteriales</taxon>
        <taxon>Clostridiaceae</taxon>
        <taxon>Clostridium</taxon>
    </lineage>
</organism>
<gene>
    <name evidence="2" type="ORF">DFH45_004277</name>
    <name evidence="1" type="ORF">LF65_02505</name>
</gene>
<dbReference type="Proteomes" id="UP000821656">
    <property type="component" value="Unassembled WGS sequence"/>
</dbReference>
<evidence type="ECO:0000313" key="2">
    <source>
        <dbReference type="EMBL" id="NRV11314.1"/>
    </source>
</evidence>
<reference evidence="3" key="1">
    <citation type="submission" date="2014-12" db="EMBL/GenBank/DDBJ databases">
        <title>Genome sequence of Clostridium beijerinckii strain 59B.</title>
        <authorList>
            <person name="Little G.T."/>
            <person name="Minton N.P."/>
        </authorList>
    </citation>
    <scope>NUCLEOTIDE SEQUENCE [LARGE SCALE GENOMIC DNA]</scope>
    <source>
        <strain evidence="3">59B</strain>
    </source>
</reference>
<dbReference type="AlphaFoldDB" id="A0A0B5QM38"/>
<dbReference type="RefSeq" id="WP_041896372.1">
    <property type="nucleotide sequence ID" value="NZ_CP010086.2"/>
</dbReference>
<proteinExistence type="predicted"/>